<protein>
    <submittedName>
        <fullName evidence="1">DUF72 domain-containing protein</fullName>
    </submittedName>
</protein>
<dbReference type="InterPro" id="IPR036520">
    <property type="entry name" value="UPF0759_sf"/>
</dbReference>
<dbReference type="Gene3D" id="3.20.20.410">
    <property type="entry name" value="Protein of unknown function UPF0759"/>
    <property type="match status" value="1"/>
</dbReference>
<keyword evidence="2" id="KW-1185">Reference proteome</keyword>
<dbReference type="EMBL" id="JALPRY010000027">
    <property type="protein sequence ID" value="MCK8782357.1"/>
    <property type="molecule type" value="Genomic_DNA"/>
</dbReference>
<dbReference type="RefSeq" id="WP_118849744.1">
    <property type="nucleotide sequence ID" value="NZ_JALPRY010000027.1"/>
</dbReference>
<gene>
    <name evidence="1" type="ORF">M0654_20480</name>
</gene>
<proteinExistence type="predicted"/>
<dbReference type="PANTHER" id="PTHR30348">
    <property type="entry name" value="UNCHARACTERIZED PROTEIN YECE"/>
    <property type="match status" value="1"/>
</dbReference>
<evidence type="ECO:0000313" key="2">
    <source>
        <dbReference type="Proteomes" id="UP001202827"/>
    </source>
</evidence>
<dbReference type="InterPro" id="IPR002763">
    <property type="entry name" value="DUF72"/>
</dbReference>
<dbReference type="SUPFAM" id="SSF117396">
    <property type="entry name" value="TM1631-like"/>
    <property type="match status" value="1"/>
</dbReference>
<sequence>MKQRIGDVRIGISGWTYKPWRGVFYPKGLPQRQELSFAANSFRSIEINGTFYGLQRPESFAAWHAATPDDFIFAIKGPRFITHMKRLIDVETPLANFLASGVLRLEQKLGPILWQFPPQMKFDPARFETFLQLLPRDTEQALQLASQHDARLNGRSHLEIDRQRPMRHAFEIRHDSFRSQAFIDLLRQYHVGLVVADTVDWPLLMDITADFIYCRLHGSEQLYVSGYDDAALDHWAQLIGEWRRGKDPQSAPRVGPPSPPQMRGLDVYVYFDNDAKVRAPFDAAALAAKLGEIAEPQVERA</sequence>
<organism evidence="1 2">
    <name type="scientific">Neorhizobium turbinariae</name>
    <dbReference type="NCBI Taxonomy" id="2937795"/>
    <lineage>
        <taxon>Bacteria</taxon>
        <taxon>Pseudomonadati</taxon>
        <taxon>Pseudomonadota</taxon>
        <taxon>Alphaproteobacteria</taxon>
        <taxon>Hyphomicrobiales</taxon>
        <taxon>Rhizobiaceae</taxon>
        <taxon>Rhizobium/Agrobacterium group</taxon>
        <taxon>Neorhizobium</taxon>
    </lineage>
</organism>
<reference evidence="1 2" key="1">
    <citation type="submission" date="2022-04" db="EMBL/GenBank/DDBJ databases">
        <title>Rhizobium coralii sp. nov., isolated from coral Turbinaria peltata.</title>
        <authorList>
            <person name="Sun H."/>
        </authorList>
    </citation>
    <scope>NUCLEOTIDE SEQUENCE [LARGE SCALE GENOMIC DNA]</scope>
    <source>
        <strain evidence="1 2">NTR19</strain>
    </source>
</reference>
<dbReference type="Proteomes" id="UP001202827">
    <property type="component" value="Unassembled WGS sequence"/>
</dbReference>
<dbReference type="PANTHER" id="PTHR30348:SF4">
    <property type="entry name" value="DUF72 DOMAIN-CONTAINING PROTEIN"/>
    <property type="match status" value="1"/>
</dbReference>
<accession>A0ABT0IWU4</accession>
<name>A0ABT0IWU4_9HYPH</name>
<evidence type="ECO:0000313" key="1">
    <source>
        <dbReference type="EMBL" id="MCK8782357.1"/>
    </source>
</evidence>
<dbReference type="Pfam" id="PF01904">
    <property type="entry name" value="DUF72"/>
    <property type="match status" value="1"/>
</dbReference>
<comment type="caution">
    <text evidence="1">The sequence shown here is derived from an EMBL/GenBank/DDBJ whole genome shotgun (WGS) entry which is preliminary data.</text>
</comment>